<feature type="compositionally biased region" description="Low complexity" evidence="1">
    <location>
        <begin position="497"/>
        <end position="527"/>
    </location>
</feature>
<dbReference type="EMBL" id="AJAT01000016">
    <property type="protein sequence ID" value="EOL43092.1"/>
    <property type="molecule type" value="Genomic_DNA"/>
</dbReference>
<dbReference type="eggNOG" id="ENOG5032TWV">
    <property type="taxonomic scope" value="Bacteria"/>
</dbReference>
<organism evidence="4 5">
    <name type="scientific">Enterococcus phoeniculicola ATCC BAA-412</name>
    <dbReference type="NCBI Taxonomy" id="1158610"/>
    <lineage>
        <taxon>Bacteria</taxon>
        <taxon>Bacillati</taxon>
        <taxon>Bacillota</taxon>
        <taxon>Bacilli</taxon>
        <taxon>Lactobacillales</taxon>
        <taxon>Enterococcaceae</taxon>
        <taxon>Enterococcus</taxon>
    </lineage>
</organism>
<feature type="domain" description="MapZ extracellular" evidence="2">
    <location>
        <begin position="285"/>
        <end position="411"/>
    </location>
</feature>
<feature type="region of interest" description="Disordered" evidence="1">
    <location>
        <begin position="482"/>
        <end position="527"/>
    </location>
</feature>
<dbReference type="STRING" id="154621.RV11_GL003090"/>
<dbReference type="Pfam" id="PF18041">
    <property type="entry name" value="MapZ_EC1"/>
    <property type="match status" value="1"/>
</dbReference>
<evidence type="ECO:0000259" key="2">
    <source>
        <dbReference type="Pfam" id="PF18041"/>
    </source>
</evidence>
<feature type="compositionally biased region" description="Basic and acidic residues" evidence="1">
    <location>
        <begin position="233"/>
        <end position="254"/>
    </location>
</feature>
<feature type="compositionally biased region" description="Basic and acidic residues" evidence="1">
    <location>
        <begin position="482"/>
        <end position="496"/>
    </location>
</feature>
<feature type="domain" description="MapZ extracellular C-terminal" evidence="3">
    <location>
        <begin position="552"/>
        <end position="642"/>
    </location>
</feature>
<proteinExistence type="predicted"/>
<comment type="caution">
    <text evidence="4">The sequence shown here is derived from an EMBL/GenBank/DDBJ whole genome shotgun (WGS) entry which is preliminary data.</text>
</comment>
<dbReference type="RefSeq" id="WP_010768731.1">
    <property type="nucleotide sequence ID" value="NZ_ASWE01000002.1"/>
</dbReference>
<dbReference type="PATRIC" id="fig|1158610.3.peg.2065"/>
<dbReference type="AlphaFoldDB" id="R3W684"/>
<feature type="compositionally biased region" description="Acidic residues" evidence="1">
    <location>
        <begin position="123"/>
        <end position="149"/>
    </location>
</feature>
<name>R3W684_9ENTE</name>
<dbReference type="InterPro" id="IPR041295">
    <property type="entry name" value="MapZ_EC1"/>
</dbReference>
<accession>R3W684</accession>
<dbReference type="InterPro" id="IPR040532">
    <property type="entry name" value="MapZ_C2"/>
</dbReference>
<evidence type="ECO:0000256" key="1">
    <source>
        <dbReference type="SAM" id="MobiDB-lite"/>
    </source>
</evidence>
<protein>
    <submittedName>
        <fullName evidence="4">Uncharacterized protein</fullName>
    </submittedName>
</protein>
<gene>
    <name evidence="4" type="ORF">UC3_02069</name>
</gene>
<evidence type="ECO:0000313" key="4">
    <source>
        <dbReference type="EMBL" id="EOL43092.1"/>
    </source>
</evidence>
<feature type="compositionally biased region" description="Acidic residues" evidence="1">
    <location>
        <begin position="80"/>
        <end position="105"/>
    </location>
</feature>
<dbReference type="Proteomes" id="UP000013785">
    <property type="component" value="Unassembled WGS sequence"/>
</dbReference>
<dbReference type="Pfam" id="PF18708">
    <property type="entry name" value="MapZ_C2"/>
    <property type="match status" value="1"/>
</dbReference>
<feature type="region of interest" description="Disordered" evidence="1">
    <location>
        <begin position="64"/>
        <end position="255"/>
    </location>
</feature>
<evidence type="ECO:0000259" key="3">
    <source>
        <dbReference type="Pfam" id="PF18708"/>
    </source>
</evidence>
<dbReference type="OrthoDB" id="2199073at2"/>
<sequence>MGKKCPNCGFKYNDDLDSCPKCGFDLKNQSNEEKIIEEQNDDIKWSEYGDVPLESVMEMFNENDAEEKMAESEKSAISADSEDELSEPGVSEEESNASSEEDEQPAENSLLAAYIREHREDSEISESDVENAEVITEESDTSNQEDEDSHDVPSESDLQGSDSDEFQEDLSVKEETVSADQEEKNTQAVNKETDELIAGKPKVTDPLPIFGEAPKESDSNKVLLDEVELLDSDADKSTSEPTFEKSEIKPEASNKKKTIARGITAVAVLILGASAWSVYSQNKKENDAQQVEETKKKATELESIQKSLDAFYTDDTHEFIRVEKVGGDLTKLSTQLDALKDQKGYEKVSTTFTDVSNKVSMIQKTNELFTEPVISDNTLVKNPLLKVDKKIDLEPMKEDTAFAKLINEAISVAHTQFDELQAAKGLVDVVYLDGKVTDKANKENYDAAKKAVEKVKNTELTKELTKGLEAVKKQLDAQENKAKEEAQKVEAEKQAEEAAAVEQTNAAESNTVSDTQSDSTSSNASDVSGVEWAYDSKGMRHPAFQKNNQGLPILSSRQSDIDDVNNAAWTWAPGVKENVLSIAFDRGYIVEGGYYLEPVRIEDGEGFYNLYATSPSNLLGSEYSFPFYLMTINCKTGWFGGNGSDQTQ</sequence>
<keyword evidence="5" id="KW-1185">Reference proteome</keyword>
<reference evidence="4 5" key="1">
    <citation type="submission" date="2013-02" db="EMBL/GenBank/DDBJ databases">
        <title>The Genome Sequence of Enterococcus phoeniculicola BAA-412.</title>
        <authorList>
            <consortium name="The Broad Institute Genome Sequencing Platform"/>
            <consortium name="The Broad Institute Genome Sequencing Center for Infectious Disease"/>
            <person name="Earl A.M."/>
            <person name="Gilmore M.S."/>
            <person name="Lebreton F."/>
            <person name="Walker B."/>
            <person name="Young S.K."/>
            <person name="Zeng Q."/>
            <person name="Gargeya S."/>
            <person name="Fitzgerald M."/>
            <person name="Haas B."/>
            <person name="Abouelleil A."/>
            <person name="Alvarado L."/>
            <person name="Arachchi H.M."/>
            <person name="Berlin A.M."/>
            <person name="Chapman S.B."/>
            <person name="Dewar J."/>
            <person name="Goldberg J."/>
            <person name="Griggs A."/>
            <person name="Gujja S."/>
            <person name="Hansen M."/>
            <person name="Howarth C."/>
            <person name="Imamovic A."/>
            <person name="Larimer J."/>
            <person name="McCowan C."/>
            <person name="Murphy C."/>
            <person name="Neiman D."/>
            <person name="Pearson M."/>
            <person name="Priest M."/>
            <person name="Roberts A."/>
            <person name="Saif S."/>
            <person name="Shea T."/>
            <person name="Sisk P."/>
            <person name="Sykes S."/>
            <person name="Wortman J."/>
            <person name="Nusbaum C."/>
            <person name="Birren B."/>
        </authorList>
    </citation>
    <scope>NUCLEOTIDE SEQUENCE [LARGE SCALE GENOMIC DNA]</scope>
    <source>
        <strain evidence="4 5">ATCC BAA-412</strain>
    </source>
</reference>
<feature type="compositionally biased region" description="Basic and acidic residues" evidence="1">
    <location>
        <begin position="170"/>
        <end position="185"/>
    </location>
</feature>
<evidence type="ECO:0000313" key="5">
    <source>
        <dbReference type="Proteomes" id="UP000013785"/>
    </source>
</evidence>
<dbReference type="HOGENOM" id="CLU_023782_0_0_9"/>